<reference evidence="8 9" key="1">
    <citation type="submission" date="2018-03" db="EMBL/GenBank/DDBJ databases">
        <title>Genome sequence of Moorella stamsii DSM 26217.</title>
        <authorList>
            <person name="Poehlein A."/>
            <person name="Daniel R."/>
        </authorList>
    </citation>
    <scope>NUCLEOTIDE SEQUENCE [LARGE SCALE GENOMIC DNA]</scope>
    <source>
        <strain evidence="9">DSM 26217</strain>
    </source>
</reference>
<keyword evidence="9" id="KW-1185">Reference proteome</keyword>
<organism evidence="8 9">
    <name type="scientific">Neomoorella stamsii</name>
    <dbReference type="NCBI Taxonomy" id="1266720"/>
    <lineage>
        <taxon>Bacteria</taxon>
        <taxon>Bacillati</taxon>
        <taxon>Bacillota</taxon>
        <taxon>Clostridia</taxon>
        <taxon>Neomoorellales</taxon>
        <taxon>Neomoorellaceae</taxon>
        <taxon>Neomoorella</taxon>
    </lineage>
</organism>
<keyword evidence="4" id="KW-0274">FAD</keyword>
<dbReference type="InterPro" id="IPR039651">
    <property type="entry name" value="FixC-like"/>
</dbReference>
<dbReference type="Pfam" id="PF12831">
    <property type="entry name" value="FAD_oxidored"/>
    <property type="match status" value="1"/>
</dbReference>
<keyword evidence="3" id="KW-0285">Flavoprotein</keyword>
<dbReference type="SUPFAM" id="SSF51905">
    <property type="entry name" value="FAD/NAD(P)-binding domain"/>
    <property type="match status" value="1"/>
</dbReference>
<feature type="domain" description="FixC-like C-terminal" evidence="7">
    <location>
        <begin position="374"/>
        <end position="432"/>
    </location>
</feature>
<dbReference type="InterPro" id="IPR036188">
    <property type="entry name" value="FAD/NAD-bd_sf"/>
</dbReference>
<dbReference type="PRINTS" id="PR00420">
    <property type="entry name" value="RNGMNOXGNASE"/>
</dbReference>
<evidence type="ECO:0000313" key="9">
    <source>
        <dbReference type="Proteomes" id="UP000239430"/>
    </source>
</evidence>
<gene>
    <name evidence="8" type="ORF">MOST_01000</name>
</gene>
<comment type="similarity">
    <text evidence="2">Belongs to the ETF-QO/FixC family.</text>
</comment>
<dbReference type="RefSeq" id="WP_054937563.1">
    <property type="nucleotide sequence ID" value="NZ_PVXL01000006.1"/>
</dbReference>
<dbReference type="Pfam" id="PF26311">
    <property type="entry name" value="ETF-QO_FixC_C"/>
    <property type="match status" value="1"/>
</dbReference>
<evidence type="ECO:0000256" key="2">
    <source>
        <dbReference type="ARBA" id="ARBA00006796"/>
    </source>
</evidence>
<proteinExistence type="inferred from homology"/>
<dbReference type="AlphaFoldDB" id="A0A9X7J6J5"/>
<feature type="domain" description="ETF-QO/FixC ubiquinone-binding" evidence="6">
    <location>
        <begin position="184"/>
        <end position="282"/>
    </location>
</feature>
<comment type="cofactor">
    <cofactor evidence="1">
        <name>FAD</name>
        <dbReference type="ChEBI" id="CHEBI:57692"/>
    </cofactor>
</comment>
<evidence type="ECO:0000256" key="4">
    <source>
        <dbReference type="ARBA" id="ARBA00022827"/>
    </source>
</evidence>
<dbReference type="Gene3D" id="3.50.50.60">
    <property type="entry name" value="FAD/NAD(P)-binding domain"/>
    <property type="match status" value="1"/>
</dbReference>
<accession>A0A9X7J6J5</accession>
<dbReference type="PANTHER" id="PTHR43624:SF2">
    <property type="entry name" value="ELECTRON TRANSFER FLAVOPROTEIN-QUINONE OXIDOREDUCTASE YDIS-RELATED"/>
    <property type="match status" value="1"/>
</dbReference>
<dbReference type="SUPFAM" id="SSF54373">
    <property type="entry name" value="FAD-linked reductases, C-terminal domain"/>
    <property type="match status" value="1"/>
</dbReference>
<sequence>MAKHFDVIVVGAGLAGSAAALTISRSGLNVCLIERATTPGEKNVTGGVLYGRVLDDLIPEWQNKAPIERWIVKNGIGMITSKSLTLLQFETGDFYNPPYNSCTINRANFDLWLAQQAEEAGVTLVTNTLVEDLIFKDGYVKGVKTQRPDGELEADIVICADGVNSLLAQKAGLRKKDISPHEVGIGIKEVLLLPIEKINERFGLEENQGSAYEFIGTFLSGVHGGAFLYTNKKTLSLGIVVNLGALQKAAVQPGMLLEEFKSQPQIQKFIEGGTLVEYSAHMVPEIGLEMVPKLYGNGVMVAGDAAGFVVTNGFTFEGMNYALASGKAAGHTAVLAMKNGDVSAKALAAYQDKINETFIGKNLETYRKVYHVLGNPRLRQEYPQIIEEIAKELFLFDGKPRPKLAKMVRSIAGNKVSMWQVIRDGFDIWRYM</sequence>
<dbReference type="GO" id="GO:0004174">
    <property type="term" value="F:electron-transferring-flavoprotein dehydrogenase activity"/>
    <property type="evidence" value="ECO:0007669"/>
    <property type="project" value="UniProtKB-EC"/>
</dbReference>
<evidence type="ECO:0000313" key="8">
    <source>
        <dbReference type="EMBL" id="PRR77603.1"/>
    </source>
</evidence>
<keyword evidence="5 8" id="KW-0560">Oxidoreductase</keyword>
<evidence type="ECO:0000259" key="6">
    <source>
        <dbReference type="Pfam" id="PF21162"/>
    </source>
</evidence>
<dbReference type="Pfam" id="PF21162">
    <property type="entry name" value="ETFQO_UQ-bd"/>
    <property type="match status" value="1"/>
</dbReference>
<evidence type="ECO:0000256" key="3">
    <source>
        <dbReference type="ARBA" id="ARBA00022630"/>
    </source>
</evidence>
<evidence type="ECO:0000259" key="7">
    <source>
        <dbReference type="Pfam" id="PF26311"/>
    </source>
</evidence>
<name>A0A9X7J6J5_9FIRM</name>
<dbReference type="InterPro" id="IPR059103">
    <property type="entry name" value="FixC-like_C"/>
</dbReference>
<dbReference type="EC" id="1.5.5.1" evidence="8"/>
<evidence type="ECO:0000256" key="1">
    <source>
        <dbReference type="ARBA" id="ARBA00001974"/>
    </source>
</evidence>
<dbReference type="PANTHER" id="PTHR43624">
    <property type="entry name" value="ELECTRON TRANSFER FLAVOPROTEIN-QUINONE OXIDOREDUCTASE YDIS-RELATED"/>
    <property type="match status" value="1"/>
</dbReference>
<dbReference type="InterPro" id="IPR049398">
    <property type="entry name" value="ETF-QO/FixC_UQ-bd"/>
</dbReference>
<dbReference type="Proteomes" id="UP000239430">
    <property type="component" value="Unassembled WGS sequence"/>
</dbReference>
<evidence type="ECO:0000256" key="5">
    <source>
        <dbReference type="ARBA" id="ARBA00023002"/>
    </source>
</evidence>
<protein>
    <submittedName>
        <fullName evidence="8">Electron transfer flavoprotein-ubiquinone oxidoreductase</fullName>
        <ecNumber evidence="8">1.5.5.1</ecNumber>
    </submittedName>
</protein>
<dbReference type="EMBL" id="PVXL01000006">
    <property type="protein sequence ID" value="PRR77603.1"/>
    <property type="molecule type" value="Genomic_DNA"/>
</dbReference>
<comment type="caution">
    <text evidence="8">The sequence shown here is derived from an EMBL/GenBank/DDBJ whole genome shotgun (WGS) entry which is preliminary data.</text>
</comment>